<evidence type="ECO:0000313" key="2">
    <source>
        <dbReference type="Proteomes" id="UP001060170"/>
    </source>
</evidence>
<sequence length="191" mass="21807">MIQSLKPPLNQLSLSIIPATLSSSLYVYLHGTHIGIHKTLNRKLSNKDPNVQLKSKFGKLFLNGKLRLDIKKDKKNRKDSYSNWNGNDDQLKREEEILGFECWILDGHDLSTIDSKLLDNLNSLEINQICLSYHGVYCYSINVNIIVLGLVVNGIQNRESVKDISRLLSSSLCLTTRTLHEHAQHKYMSIF</sequence>
<dbReference type="EMBL" id="CM045881">
    <property type="protein sequence ID" value="KAI7936805.1"/>
    <property type="molecule type" value="Genomic_DNA"/>
</dbReference>
<organism evidence="1 2">
    <name type="scientific">Puccinia striiformis f. sp. tritici</name>
    <dbReference type="NCBI Taxonomy" id="168172"/>
    <lineage>
        <taxon>Eukaryota</taxon>
        <taxon>Fungi</taxon>
        <taxon>Dikarya</taxon>
        <taxon>Basidiomycota</taxon>
        <taxon>Pucciniomycotina</taxon>
        <taxon>Pucciniomycetes</taxon>
        <taxon>Pucciniales</taxon>
        <taxon>Pucciniaceae</taxon>
        <taxon>Puccinia</taxon>
    </lineage>
</organism>
<comment type="caution">
    <text evidence="1">The sequence shown here is derived from an EMBL/GenBank/DDBJ whole genome shotgun (WGS) entry which is preliminary data.</text>
</comment>
<protein>
    <submittedName>
        <fullName evidence="1">Uncharacterized protein</fullName>
    </submittedName>
</protein>
<evidence type="ECO:0000313" key="1">
    <source>
        <dbReference type="EMBL" id="KAI7936805.1"/>
    </source>
</evidence>
<reference evidence="2" key="2">
    <citation type="journal article" date="2018" name="Mol. Plant Microbe Interact.">
        <title>Genome sequence resources for the wheat stripe rust pathogen (Puccinia striiformis f. sp. tritici) and the barley stripe rust pathogen (Puccinia striiformis f. sp. hordei).</title>
        <authorList>
            <person name="Xia C."/>
            <person name="Wang M."/>
            <person name="Yin C."/>
            <person name="Cornejo O.E."/>
            <person name="Hulbert S.H."/>
            <person name="Chen X."/>
        </authorList>
    </citation>
    <scope>NUCLEOTIDE SEQUENCE [LARGE SCALE GENOMIC DNA]</scope>
    <source>
        <strain evidence="2">93-210</strain>
    </source>
</reference>
<dbReference type="Proteomes" id="UP001060170">
    <property type="component" value="Chromosome 17"/>
</dbReference>
<accession>A0ACC0DPF6</accession>
<reference evidence="2" key="1">
    <citation type="journal article" date="2018" name="BMC Genomics">
        <title>Genomic insights into host adaptation between the wheat stripe rust pathogen (Puccinia striiformis f. sp. tritici) and the barley stripe rust pathogen (Puccinia striiformis f. sp. hordei).</title>
        <authorList>
            <person name="Xia C."/>
            <person name="Wang M."/>
            <person name="Yin C."/>
            <person name="Cornejo O.E."/>
            <person name="Hulbert S.H."/>
            <person name="Chen X."/>
        </authorList>
    </citation>
    <scope>NUCLEOTIDE SEQUENCE [LARGE SCALE GENOMIC DNA]</scope>
    <source>
        <strain evidence="2">93-210</strain>
    </source>
</reference>
<gene>
    <name evidence="1" type="ORF">MJO28_015704</name>
</gene>
<proteinExistence type="predicted"/>
<name>A0ACC0DPF6_9BASI</name>
<reference evidence="1 2" key="3">
    <citation type="journal article" date="2022" name="Microbiol. Spectr.">
        <title>Folding features and dynamics of 3D genome architecture in plant fungal pathogens.</title>
        <authorList>
            <person name="Xia C."/>
        </authorList>
    </citation>
    <scope>NUCLEOTIDE SEQUENCE [LARGE SCALE GENOMIC DNA]</scope>
    <source>
        <strain evidence="1 2">93-210</strain>
    </source>
</reference>
<keyword evidence="2" id="KW-1185">Reference proteome</keyword>